<dbReference type="InterPro" id="IPR017853">
    <property type="entry name" value="GH"/>
</dbReference>
<dbReference type="GO" id="GO:0004553">
    <property type="term" value="F:hydrolase activity, hydrolyzing O-glycosyl compounds"/>
    <property type="evidence" value="ECO:0007669"/>
    <property type="project" value="InterPro"/>
</dbReference>
<dbReference type="Gene3D" id="3.20.20.80">
    <property type="entry name" value="Glycosidases"/>
    <property type="match status" value="1"/>
</dbReference>
<comment type="caution">
    <text evidence="1">The sequence shown here is derived from an EMBL/GenBank/DDBJ whole genome shotgun (WGS) entry which is preliminary data.</text>
</comment>
<dbReference type="GO" id="GO:0005975">
    <property type="term" value="P:carbohydrate metabolic process"/>
    <property type="evidence" value="ECO:0007669"/>
    <property type="project" value="InterPro"/>
</dbReference>
<dbReference type="AlphaFoldDB" id="A0A4R4W2Y7"/>
<name>A0A4R4W2Y7_9ACTN</name>
<accession>A0A4R4W2Y7</accession>
<reference evidence="1 2" key="1">
    <citation type="submission" date="2019-03" db="EMBL/GenBank/DDBJ databases">
        <title>Draft genome sequences of novel Actinobacteria.</title>
        <authorList>
            <person name="Sahin N."/>
            <person name="Ay H."/>
            <person name="Saygin H."/>
        </authorList>
    </citation>
    <scope>NUCLEOTIDE SEQUENCE [LARGE SCALE GENOMIC DNA]</scope>
    <source>
        <strain evidence="1 2">KC712</strain>
    </source>
</reference>
<dbReference type="Proteomes" id="UP000294543">
    <property type="component" value="Unassembled WGS sequence"/>
</dbReference>
<proteinExistence type="predicted"/>
<dbReference type="EMBL" id="SMKP01000222">
    <property type="protein sequence ID" value="TDD11157.1"/>
    <property type="molecule type" value="Genomic_DNA"/>
</dbReference>
<gene>
    <name evidence="1" type="ORF">E1294_45455</name>
</gene>
<dbReference type="SUPFAM" id="SSF51445">
    <property type="entry name" value="(Trans)glycosidases"/>
    <property type="match status" value="1"/>
</dbReference>
<evidence type="ECO:0000313" key="2">
    <source>
        <dbReference type="Proteomes" id="UP000294543"/>
    </source>
</evidence>
<keyword evidence="1" id="KW-0378">Hydrolase</keyword>
<evidence type="ECO:0000313" key="1">
    <source>
        <dbReference type="EMBL" id="TDD11157.1"/>
    </source>
</evidence>
<keyword evidence="2" id="KW-1185">Reference proteome</keyword>
<sequence>MPGCRGAWLWGRPPWPIAVGAVPPRHTISRLSTRARRRTGPRHCPLRTYGLIHVDYRAQRRTMKASGHWYRRTIARNGGE</sequence>
<protein>
    <submittedName>
        <fullName evidence="1">Glycosyl hydrolase family protein</fullName>
    </submittedName>
</protein>
<organism evidence="1 2">
    <name type="scientific">Nonomuraea diastatica</name>
    <dbReference type="NCBI Taxonomy" id="1848329"/>
    <lineage>
        <taxon>Bacteria</taxon>
        <taxon>Bacillati</taxon>
        <taxon>Actinomycetota</taxon>
        <taxon>Actinomycetes</taxon>
        <taxon>Streptosporangiales</taxon>
        <taxon>Streptosporangiaceae</taxon>
        <taxon>Nonomuraea</taxon>
    </lineage>
</organism>